<keyword evidence="1" id="KW-0645">Protease</keyword>
<evidence type="ECO:0000313" key="2">
    <source>
        <dbReference type="Proteomes" id="UP000325081"/>
    </source>
</evidence>
<reference evidence="2" key="1">
    <citation type="journal article" date="2019" name="Curr. Biol.">
        <title>Genome Sequence of Striga asiatica Provides Insight into the Evolution of Plant Parasitism.</title>
        <authorList>
            <person name="Yoshida S."/>
            <person name="Kim S."/>
            <person name="Wafula E.K."/>
            <person name="Tanskanen J."/>
            <person name="Kim Y.M."/>
            <person name="Honaas L."/>
            <person name="Yang Z."/>
            <person name="Spallek T."/>
            <person name="Conn C.E."/>
            <person name="Ichihashi Y."/>
            <person name="Cheong K."/>
            <person name="Cui S."/>
            <person name="Der J.P."/>
            <person name="Gundlach H."/>
            <person name="Jiao Y."/>
            <person name="Hori C."/>
            <person name="Ishida J.K."/>
            <person name="Kasahara H."/>
            <person name="Kiba T."/>
            <person name="Kim M.S."/>
            <person name="Koo N."/>
            <person name="Laohavisit A."/>
            <person name="Lee Y.H."/>
            <person name="Lumba S."/>
            <person name="McCourt P."/>
            <person name="Mortimer J.C."/>
            <person name="Mutuku J.M."/>
            <person name="Nomura T."/>
            <person name="Sasaki-Sekimoto Y."/>
            <person name="Seto Y."/>
            <person name="Wang Y."/>
            <person name="Wakatake T."/>
            <person name="Sakakibara H."/>
            <person name="Demura T."/>
            <person name="Yamaguchi S."/>
            <person name="Yoneyama K."/>
            <person name="Manabe R.I."/>
            <person name="Nelson D.C."/>
            <person name="Schulman A.H."/>
            <person name="Timko M.P."/>
            <person name="dePamphilis C.W."/>
            <person name="Choi D."/>
            <person name="Shirasu K."/>
        </authorList>
    </citation>
    <scope>NUCLEOTIDE SEQUENCE [LARGE SCALE GENOMIC DNA]</scope>
    <source>
        <strain evidence="2">cv. UVA1</strain>
    </source>
</reference>
<organism evidence="1 2">
    <name type="scientific">Striga asiatica</name>
    <name type="common">Asiatic witchweed</name>
    <name type="synonym">Buchnera asiatica</name>
    <dbReference type="NCBI Taxonomy" id="4170"/>
    <lineage>
        <taxon>Eukaryota</taxon>
        <taxon>Viridiplantae</taxon>
        <taxon>Streptophyta</taxon>
        <taxon>Embryophyta</taxon>
        <taxon>Tracheophyta</taxon>
        <taxon>Spermatophyta</taxon>
        <taxon>Magnoliopsida</taxon>
        <taxon>eudicotyledons</taxon>
        <taxon>Gunneridae</taxon>
        <taxon>Pentapetalae</taxon>
        <taxon>asterids</taxon>
        <taxon>lamiids</taxon>
        <taxon>Lamiales</taxon>
        <taxon>Orobanchaceae</taxon>
        <taxon>Buchnereae</taxon>
        <taxon>Striga</taxon>
    </lineage>
</organism>
<evidence type="ECO:0000313" key="1">
    <source>
        <dbReference type="EMBL" id="GER51686.1"/>
    </source>
</evidence>
<dbReference type="Proteomes" id="UP000325081">
    <property type="component" value="Unassembled WGS sequence"/>
</dbReference>
<protein>
    <submittedName>
        <fullName evidence="1">Leucine aminopeptidase 1</fullName>
    </submittedName>
</protein>
<proteinExistence type="predicted"/>
<comment type="caution">
    <text evidence="1">The sequence shown here is derived from an EMBL/GenBank/DDBJ whole genome shotgun (WGS) entry which is preliminary data.</text>
</comment>
<dbReference type="GO" id="GO:0004177">
    <property type="term" value="F:aminopeptidase activity"/>
    <property type="evidence" value="ECO:0007669"/>
    <property type="project" value="UniProtKB-KW"/>
</dbReference>
<keyword evidence="2" id="KW-1185">Reference proteome</keyword>
<name>A0A5A7R2R7_STRAF</name>
<dbReference type="AlphaFoldDB" id="A0A5A7R2R7"/>
<sequence length="130" mass="13598">MRNDAVAIYSSPRLPNVDAECEGEAAAQATESLFRTDLTGGKVLAGTMSAIPAVKEVAGTSSDGSTAATVLLILSQLGKITVGVIGKKPNFPKFHAYITCRNSFPPSTCLRLNTLQTTPKGTTVPKSKTE</sequence>
<accession>A0A5A7R2R7</accession>
<dbReference type="EMBL" id="BKCP01009848">
    <property type="protein sequence ID" value="GER51686.1"/>
    <property type="molecule type" value="Genomic_DNA"/>
</dbReference>
<keyword evidence="1" id="KW-0031">Aminopeptidase</keyword>
<keyword evidence="1" id="KW-0378">Hydrolase</keyword>
<gene>
    <name evidence="1" type="ORF">STAS_29093</name>
</gene>